<evidence type="ECO:0000256" key="2">
    <source>
        <dbReference type="SAM" id="MobiDB-lite"/>
    </source>
</evidence>
<dbReference type="Proteomes" id="UP000177996">
    <property type="component" value="Unassembled WGS sequence"/>
</dbReference>
<proteinExistence type="inferred from homology"/>
<dbReference type="PANTHER" id="PTHR30510">
    <property type="entry name" value="UPF0229 PROTEIN YEAH"/>
    <property type="match status" value="1"/>
</dbReference>
<evidence type="ECO:0000313" key="4">
    <source>
        <dbReference type="Proteomes" id="UP000177996"/>
    </source>
</evidence>
<dbReference type="Pfam" id="PF04285">
    <property type="entry name" value="DUF444"/>
    <property type="match status" value="1"/>
</dbReference>
<gene>
    <name evidence="3" type="ORF">A3D65_01395</name>
</gene>
<evidence type="ECO:0000256" key="1">
    <source>
        <dbReference type="HAMAP-Rule" id="MF_01232"/>
    </source>
</evidence>
<reference evidence="3 4" key="1">
    <citation type="journal article" date="2016" name="Nat. Commun.">
        <title>Thousands of microbial genomes shed light on interconnected biogeochemical processes in an aquifer system.</title>
        <authorList>
            <person name="Anantharaman K."/>
            <person name="Brown C.T."/>
            <person name="Hug L.A."/>
            <person name="Sharon I."/>
            <person name="Castelle C.J."/>
            <person name="Probst A.J."/>
            <person name="Thomas B.C."/>
            <person name="Singh A."/>
            <person name="Wilkins M.J."/>
            <person name="Karaoz U."/>
            <person name="Brodie E.L."/>
            <person name="Williams K.H."/>
            <person name="Hubbard S.S."/>
            <person name="Banfield J.F."/>
        </authorList>
    </citation>
    <scope>NUCLEOTIDE SEQUENCE [LARGE SCALE GENOMIC DNA]</scope>
</reference>
<dbReference type="PANTHER" id="PTHR30510:SF2">
    <property type="entry name" value="UPF0229 PROTEIN YEAH"/>
    <property type="match status" value="1"/>
</dbReference>
<dbReference type="NCBIfam" id="NF003707">
    <property type="entry name" value="PRK05325.1-2"/>
    <property type="match status" value="1"/>
</dbReference>
<dbReference type="AlphaFoldDB" id="A0A1G2D0C3"/>
<dbReference type="STRING" id="1798661.A3D65_01395"/>
<dbReference type="NCBIfam" id="NF003708">
    <property type="entry name" value="PRK05325.1-3"/>
    <property type="match status" value="1"/>
</dbReference>
<feature type="region of interest" description="Disordered" evidence="2">
    <location>
        <begin position="1"/>
        <end position="21"/>
    </location>
</feature>
<sequence>MIDQRTNPKGKSLPNRQRFVKREKEAIKEAVAERIRNGRIEDLAGDSGQRVKLRSKRADEPTFHHGPGGVTERVYPGNKQFQKGDRIPRPQGGSGGGKEGSPDGEGEDDFYFELSFDEWRDALFDGMEIPNQIKRALTGEDEFEWRRSGLKSDGAPNQMDIQRTTQRALARRHAFRIPLLRRKVELEKELKELRNTVANAGGKDVSREEARITEVLDELVIVERKLKSVPFLDTFDLKFRRHELFPIPVTKAVMFAMLDVSGSMGEWEKEMSKRFFILLYIFLTRIYERVEIVWLRHTSEAKEVTQEEFFTSRESGGTVVSSALELMKTIVETRYRVEEWNIYGCHASDGDNFRYDNEKVLSLMEDFVLPVSQYYAYIEVRKPYMGDGELWPVYEQLLEGHENLAINHIRDKDDIYPVFRKLFEKKETKHA</sequence>
<protein>
    <recommendedName>
        <fullName evidence="1">UPF0229 protein A3D65_01395</fullName>
    </recommendedName>
</protein>
<comment type="similarity">
    <text evidence="1">Belongs to the UPF0229 family.</text>
</comment>
<dbReference type="EMBL" id="MHLL01000070">
    <property type="protein sequence ID" value="OGZ07079.1"/>
    <property type="molecule type" value="Genomic_DNA"/>
</dbReference>
<dbReference type="HAMAP" id="MF_01232">
    <property type="entry name" value="UPF0229"/>
    <property type="match status" value="1"/>
</dbReference>
<dbReference type="InterPro" id="IPR006698">
    <property type="entry name" value="UPF0229"/>
</dbReference>
<accession>A0A1G2D0C3</accession>
<feature type="region of interest" description="Disordered" evidence="2">
    <location>
        <begin position="43"/>
        <end position="107"/>
    </location>
</feature>
<name>A0A1G2D0C3_9BACT</name>
<evidence type="ECO:0000313" key="3">
    <source>
        <dbReference type="EMBL" id="OGZ07079.1"/>
    </source>
</evidence>
<organism evidence="3 4">
    <name type="scientific">Candidatus Lloydbacteria bacterium RIFCSPHIGHO2_02_FULL_50_13</name>
    <dbReference type="NCBI Taxonomy" id="1798661"/>
    <lineage>
        <taxon>Bacteria</taxon>
        <taxon>Candidatus Lloydiibacteriota</taxon>
    </lineage>
</organism>
<comment type="caution">
    <text evidence="3">The sequence shown here is derived from an EMBL/GenBank/DDBJ whole genome shotgun (WGS) entry which is preliminary data.</text>
</comment>